<accession>A0ABT5V2J5</accession>
<dbReference type="Proteomes" id="UP001216189">
    <property type="component" value="Unassembled WGS sequence"/>
</dbReference>
<sequence>MRVSPHRRRRWNNILILSVIGFIAILNLPTVIKTYLVPQPTSRFPTLLRPAATLQAMNFPQFSLEKSREEWFASPELSVSGKQLVQRWQALTGTEVEDATYRALQPTLPSAQTIEVWYADSEEPQRITFYQTPQFWLLKNWQDHWIAVSVEANYLFPAPLPVHSTLNK</sequence>
<dbReference type="EMBL" id="JARBFT010000017">
    <property type="protein sequence ID" value="MDE1515886.1"/>
    <property type="molecule type" value="Genomic_DNA"/>
</dbReference>
<gene>
    <name evidence="2" type="ORF">PUN32_12760</name>
</gene>
<reference evidence="2 3" key="1">
    <citation type="submission" date="2023-02" db="EMBL/GenBank/DDBJ databases">
        <title>Vibrio intestini sp. nov., a close relative of Vibrio cholerae isolated from the intestine of Healthy Culter dabryi.</title>
        <authorList>
            <person name="Wu N."/>
        </authorList>
    </citation>
    <scope>NUCLEOTIDE SEQUENCE [LARGE SCALE GENOMIC DNA]</scope>
    <source>
        <strain evidence="2 3">DSL-7</strain>
    </source>
</reference>
<protein>
    <recommendedName>
        <fullName evidence="4">50S ribosomal protein L33</fullName>
    </recommendedName>
</protein>
<feature type="transmembrane region" description="Helical" evidence="1">
    <location>
        <begin position="12"/>
        <end position="32"/>
    </location>
</feature>
<dbReference type="RefSeq" id="WP_274723561.1">
    <property type="nucleotide sequence ID" value="NZ_JARBFT010000017.1"/>
</dbReference>
<name>A0ABT5V2J5_9VIBR</name>
<evidence type="ECO:0000313" key="3">
    <source>
        <dbReference type="Proteomes" id="UP001216189"/>
    </source>
</evidence>
<evidence type="ECO:0008006" key="4">
    <source>
        <dbReference type="Google" id="ProtNLM"/>
    </source>
</evidence>
<evidence type="ECO:0000256" key="1">
    <source>
        <dbReference type="SAM" id="Phobius"/>
    </source>
</evidence>
<keyword evidence="1" id="KW-1133">Transmembrane helix</keyword>
<keyword evidence="3" id="KW-1185">Reference proteome</keyword>
<comment type="caution">
    <text evidence="2">The sequence shown here is derived from an EMBL/GenBank/DDBJ whole genome shotgun (WGS) entry which is preliminary data.</text>
</comment>
<keyword evidence="1" id="KW-0472">Membrane</keyword>
<evidence type="ECO:0000313" key="2">
    <source>
        <dbReference type="EMBL" id="MDE1515886.1"/>
    </source>
</evidence>
<keyword evidence="1" id="KW-0812">Transmembrane</keyword>
<proteinExistence type="predicted"/>
<organism evidence="2 3">
    <name type="scientific">Vibrio chanodichtyis</name>
    <dbReference type="NCBI Taxonomy" id="3027932"/>
    <lineage>
        <taxon>Bacteria</taxon>
        <taxon>Pseudomonadati</taxon>
        <taxon>Pseudomonadota</taxon>
        <taxon>Gammaproteobacteria</taxon>
        <taxon>Vibrionales</taxon>
        <taxon>Vibrionaceae</taxon>
        <taxon>Vibrio</taxon>
    </lineage>
</organism>